<organism evidence="2 3">
    <name type="scientific">Leucothrix pacifica</name>
    <dbReference type="NCBI Taxonomy" id="1247513"/>
    <lineage>
        <taxon>Bacteria</taxon>
        <taxon>Pseudomonadati</taxon>
        <taxon>Pseudomonadota</taxon>
        <taxon>Gammaproteobacteria</taxon>
        <taxon>Thiotrichales</taxon>
        <taxon>Thiotrichaceae</taxon>
        <taxon>Leucothrix</taxon>
    </lineage>
</organism>
<dbReference type="EMBL" id="QGKM01000046">
    <property type="protein sequence ID" value="PWQ95439.1"/>
    <property type="molecule type" value="Genomic_DNA"/>
</dbReference>
<gene>
    <name evidence="2" type="ORF">DKW60_15295</name>
</gene>
<keyword evidence="3" id="KW-1185">Reference proteome</keyword>
<keyword evidence="1" id="KW-1133">Transmembrane helix</keyword>
<reference evidence="2 3" key="1">
    <citation type="submission" date="2018-05" db="EMBL/GenBank/DDBJ databases">
        <title>Leucothrix arctica sp. nov., isolated from Arctic seawater.</title>
        <authorList>
            <person name="Choi A."/>
            <person name="Baek K."/>
        </authorList>
    </citation>
    <scope>NUCLEOTIDE SEQUENCE [LARGE SCALE GENOMIC DNA]</scope>
    <source>
        <strain evidence="2 3">JCM 18388</strain>
    </source>
</reference>
<accession>A0A317CAP0</accession>
<feature type="transmembrane region" description="Helical" evidence="1">
    <location>
        <begin position="72"/>
        <end position="92"/>
    </location>
</feature>
<dbReference type="OrthoDB" id="573709at2"/>
<sequence length="159" mass="17610">MAETQTARSDSVSVGLAPDNGAVLKHMDMYQGIITRMASNSASCKKWGIPLISAMLGFIVSDQIVSAQKEALVLLALFPIGIFYFLDSYYLMLENRFREGFNDSAKAIRSGTFKQSNLFKMHPKGSEAGYWLKSLTSFATWPVYLGLLALLVFCYKVVA</sequence>
<dbReference type="Proteomes" id="UP000245539">
    <property type="component" value="Unassembled WGS sequence"/>
</dbReference>
<keyword evidence="1" id="KW-0472">Membrane</keyword>
<dbReference type="RefSeq" id="WP_109838529.1">
    <property type="nucleotide sequence ID" value="NZ_QGKM01000046.1"/>
</dbReference>
<keyword evidence="1" id="KW-0812">Transmembrane</keyword>
<proteinExistence type="predicted"/>
<comment type="caution">
    <text evidence="2">The sequence shown here is derived from an EMBL/GenBank/DDBJ whole genome shotgun (WGS) entry which is preliminary data.</text>
</comment>
<evidence type="ECO:0000256" key="1">
    <source>
        <dbReference type="SAM" id="Phobius"/>
    </source>
</evidence>
<protein>
    <submittedName>
        <fullName evidence="2">Uncharacterized protein</fullName>
    </submittedName>
</protein>
<evidence type="ECO:0000313" key="2">
    <source>
        <dbReference type="EMBL" id="PWQ95439.1"/>
    </source>
</evidence>
<name>A0A317CAP0_9GAMM</name>
<feature type="transmembrane region" description="Helical" evidence="1">
    <location>
        <begin position="138"/>
        <end position="158"/>
    </location>
</feature>
<dbReference type="AlphaFoldDB" id="A0A317CAP0"/>
<evidence type="ECO:0000313" key="3">
    <source>
        <dbReference type="Proteomes" id="UP000245539"/>
    </source>
</evidence>